<dbReference type="AlphaFoldDB" id="A0A433Q3S8"/>
<protein>
    <recommendedName>
        <fullName evidence="3">P-loop containing nucleoside triphosphate hydrolase protein</fullName>
    </recommendedName>
</protein>
<proteinExistence type="predicted"/>
<dbReference type="EMBL" id="RBNJ01015869">
    <property type="protein sequence ID" value="RUS24473.1"/>
    <property type="molecule type" value="Genomic_DNA"/>
</dbReference>
<evidence type="ECO:0000313" key="2">
    <source>
        <dbReference type="Proteomes" id="UP000274822"/>
    </source>
</evidence>
<organism evidence="1 2">
    <name type="scientific">Jimgerdemannia flammicorona</name>
    <dbReference type="NCBI Taxonomy" id="994334"/>
    <lineage>
        <taxon>Eukaryota</taxon>
        <taxon>Fungi</taxon>
        <taxon>Fungi incertae sedis</taxon>
        <taxon>Mucoromycota</taxon>
        <taxon>Mucoromycotina</taxon>
        <taxon>Endogonomycetes</taxon>
        <taxon>Endogonales</taxon>
        <taxon>Endogonaceae</taxon>
        <taxon>Jimgerdemannia</taxon>
    </lineage>
</organism>
<comment type="caution">
    <text evidence="1">The sequence shown here is derived from an EMBL/GenBank/DDBJ whole genome shotgun (WGS) entry which is preliminary data.</text>
</comment>
<dbReference type="InterPro" id="IPR027417">
    <property type="entry name" value="P-loop_NTPase"/>
</dbReference>
<name>A0A433Q3S8_9FUNG</name>
<dbReference type="Proteomes" id="UP000274822">
    <property type="component" value="Unassembled WGS sequence"/>
</dbReference>
<sequence length="180" mass="20479">MDIHTLYSSTVCSLKPIVWNLLTGNLWIKRYDILARLAIQIKYHDARRIVLKGVPGMGKTTAMLQYVQYSHTQYSTIFWLNLGNHERSRVVFELFVDALIAAHANVAVLNRMTWLADWLGRRKRCLILLNDMDAPDVVEDYLPSGAVGTNTVLIATSRSATLWPVVIVVDCMLHRDAVRL</sequence>
<keyword evidence="2" id="KW-1185">Reference proteome</keyword>
<evidence type="ECO:0000313" key="1">
    <source>
        <dbReference type="EMBL" id="RUS24473.1"/>
    </source>
</evidence>
<reference evidence="1 2" key="1">
    <citation type="journal article" date="2018" name="New Phytol.">
        <title>Phylogenomics of Endogonaceae and evolution of mycorrhizas within Mucoromycota.</title>
        <authorList>
            <person name="Chang Y."/>
            <person name="Desiro A."/>
            <person name="Na H."/>
            <person name="Sandor L."/>
            <person name="Lipzen A."/>
            <person name="Clum A."/>
            <person name="Barry K."/>
            <person name="Grigoriev I.V."/>
            <person name="Martin F.M."/>
            <person name="Stajich J.E."/>
            <person name="Smith M.E."/>
            <person name="Bonito G."/>
            <person name="Spatafora J.W."/>
        </authorList>
    </citation>
    <scope>NUCLEOTIDE SEQUENCE [LARGE SCALE GENOMIC DNA]</scope>
    <source>
        <strain evidence="1 2">AD002</strain>
    </source>
</reference>
<accession>A0A433Q3S8</accession>
<dbReference type="Gene3D" id="3.40.50.300">
    <property type="entry name" value="P-loop containing nucleotide triphosphate hydrolases"/>
    <property type="match status" value="1"/>
</dbReference>
<dbReference type="SUPFAM" id="SSF52540">
    <property type="entry name" value="P-loop containing nucleoside triphosphate hydrolases"/>
    <property type="match status" value="1"/>
</dbReference>
<evidence type="ECO:0008006" key="3">
    <source>
        <dbReference type="Google" id="ProtNLM"/>
    </source>
</evidence>
<gene>
    <name evidence="1" type="ORF">BC938DRAFT_473527</name>
</gene>